<dbReference type="EMBL" id="JACHIG010000003">
    <property type="protein sequence ID" value="MBB5032218.1"/>
    <property type="molecule type" value="Genomic_DNA"/>
</dbReference>
<gene>
    <name evidence="3" type="ORF">HNQ65_001795</name>
</gene>
<dbReference type="RefSeq" id="WP_184339154.1">
    <property type="nucleotide sequence ID" value="NZ_JACHIG010000003.1"/>
</dbReference>
<dbReference type="InterPro" id="IPR050194">
    <property type="entry name" value="Glycosyltransferase_grp1"/>
</dbReference>
<sequence length="407" mass="45801">MKILVLTNLYPPHYVGGYELRCAAISEALRARGHDVQVLTSNHGLKSGETTAEPWIERTLRIHGYYGHPWLGLPALKKLELHNNETLRNAMAFHKPDVVHVWCMGGLSKSLCLTLQRSGVPAVYDVSDHWILRSLKGDVWLDWWNRRHGSPGSRMLRLLWTLAGVRRRCDPLAPTGPVSDIRFQRLYFTSARLRELTAQQGYDVMHGGVIHCPVDTSQFKGEPVTRAPKNWLWVGRLAEDKGILTALRALLLIRPSFGGELHVYGRGDEAYVTMLKNFASGNSLPVTWHSATPPEMPDVYRAHDALLFTSEWEEPFALTPLEAMACGLPVIGTMTGGSRELFRHGENALTYEAGAATELSERILQLQSEDHLRTYIARNGHTEVHKRFAMNPIVDQVEKYLCDSIPS</sequence>
<dbReference type="InterPro" id="IPR028098">
    <property type="entry name" value="Glyco_trans_4-like_N"/>
</dbReference>
<evidence type="ECO:0000259" key="1">
    <source>
        <dbReference type="Pfam" id="PF00534"/>
    </source>
</evidence>
<feature type="domain" description="Glycosyl transferase family 1" evidence="1">
    <location>
        <begin position="229"/>
        <end position="380"/>
    </location>
</feature>
<dbReference type="SUPFAM" id="SSF53756">
    <property type="entry name" value="UDP-Glycosyltransferase/glycogen phosphorylase"/>
    <property type="match status" value="1"/>
</dbReference>
<dbReference type="Pfam" id="PF00534">
    <property type="entry name" value="Glycos_transf_1"/>
    <property type="match status" value="1"/>
</dbReference>
<dbReference type="GO" id="GO:0016757">
    <property type="term" value="F:glycosyltransferase activity"/>
    <property type="evidence" value="ECO:0007669"/>
    <property type="project" value="InterPro"/>
</dbReference>
<dbReference type="Gene3D" id="3.40.50.2000">
    <property type="entry name" value="Glycogen Phosphorylase B"/>
    <property type="match status" value="2"/>
</dbReference>
<dbReference type="PANTHER" id="PTHR45947:SF3">
    <property type="entry name" value="SULFOQUINOVOSYL TRANSFERASE SQD2"/>
    <property type="match status" value="1"/>
</dbReference>
<dbReference type="Proteomes" id="UP000590740">
    <property type="component" value="Unassembled WGS sequence"/>
</dbReference>
<protein>
    <submittedName>
        <fullName evidence="3">Glycosyltransferase involved in cell wall biosynthesis</fullName>
    </submittedName>
</protein>
<dbReference type="Pfam" id="PF13439">
    <property type="entry name" value="Glyco_transf_4"/>
    <property type="match status" value="1"/>
</dbReference>
<name>A0A7W7Y9Q1_9BACT</name>
<keyword evidence="3" id="KW-0808">Transferase</keyword>
<reference evidence="3 4" key="1">
    <citation type="submission" date="2020-08" db="EMBL/GenBank/DDBJ databases">
        <title>Genomic Encyclopedia of Type Strains, Phase IV (KMG-IV): sequencing the most valuable type-strain genomes for metagenomic binning, comparative biology and taxonomic classification.</title>
        <authorList>
            <person name="Goeker M."/>
        </authorList>
    </citation>
    <scope>NUCLEOTIDE SEQUENCE [LARGE SCALE GENOMIC DNA]</scope>
    <source>
        <strain evidence="3 4">DSM 12252</strain>
    </source>
</reference>
<organism evidence="3 4">
    <name type="scientific">Prosthecobacter vanneervenii</name>
    <dbReference type="NCBI Taxonomy" id="48466"/>
    <lineage>
        <taxon>Bacteria</taxon>
        <taxon>Pseudomonadati</taxon>
        <taxon>Verrucomicrobiota</taxon>
        <taxon>Verrucomicrobiia</taxon>
        <taxon>Verrucomicrobiales</taxon>
        <taxon>Verrucomicrobiaceae</taxon>
        <taxon>Prosthecobacter</taxon>
    </lineage>
</organism>
<dbReference type="CDD" id="cd03801">
    <property type="entry name" value="GT4_PimA-like"/>
    <property type="match status" value="1"/>
</dbReference>
<evidence type="ECO:0000259" key="2">
    <source>
        <dbReference type="Pfam" id="PF13439"/>
    </source>
</evidence>
<keyword evidence="4" id="KW-1185">Reference proteome</keyword>
<comment type="caution">
    <text evidence="3">The sequence shown here is derived from an EMBL/GenBank/DDBJ whole genome shotgun (WGS) entry which is preliminary data.</text>
</comment>
<feature type="domain" description="Glycosyltransferase subfamily 4-like N-terminal" evidence="2">
    <location>
        <begin position="15"/>
        <end position="153"/>
    </location>
</feature>
<dbReference type="AlphaFoldDB" id="A0A7W7Y9Q1"/>
<evidence type="ECO:0000313" key="3">
    <source>
        <dbReference type="EMBL" id="MBB5032218.1"/>
    </source>
</evidence>
<accession>A0A7W7Y9Q1</accession>
<proteinExistence type="predicted"/>
<dbReference type="PANTHER" id="PTHR45947">
    <property type="entry name" value="SULFOQUINOVOSYL TRANSFERASE SQD2"/>
    <property type="match status" value="1"/>
</dbReference>
<dbReference type="InterPro" id="IPR001296">
    <property type="entry name" value="Glyco_trans_1"/>
</dbReference>
<evidence type="ECO:0000313" key="4">
    <source>
        <dbReference type="Proteomes" id="UP000590740"/>
    </source>
</evidence>